<organism evidence="1">
    <name type="scientific">viral metagenome</name>
    <dbReference type="NCBI Taxonomy" id="1070528"/>
    <lineage>
        <taxon>unclassified sequences</taxon>
        <taxon>metagenomes</taxon>
        <taxon>organismal metagenomes</taxon>
    </lineage>
</organism>
<dbReference type="EMBL" id="MT143992">
    <property type="protein sequence ID" value="QJA45520.1"/>
    <property type="molecule type" value="Genomic_DNA"/>
</dbReference>
<evidence type="ECO:0000313" key="4">
    <source>
        <dbReference type="EMBL" id="QJH95396.1"/>
    </source>
</evidence>
<evidence type="ECO:0000313" key="2">
    <source>
        <dbReference type="EMBL" id="QJA66905.1"/>
    </source>
</evidence>
<proteinExistence type="predicted"/>
<dbReference type="AlphaFoldDB" id="A0A6H1ZEA6"/>
<sequence length="67" mass="7734">MTKYYIKAKEIGISTYSVEADSIEEAIDLLKTIAVQDAVDTEILKLEWMEVSDRYFTIVRKNDNTTI</sequence>
<dbReference type="EMBL" id="MT142495">
    <property type="protein sequence ID" value="QJA82773.1"/>
    <property type="molecule type" value="Genomic_DNA"/>
</dbReference>
<name>A0A6H1ZEA6_9ZZZZ</name>
<evidence type="ECO:0000313" key="3">
    <source>
        <dbReference type="EMBL" id="QJA82773.1"/>
    </source>
</evidence>
<evidence type="ECO:0000313" key="1">
    <source>
        <dbReference type="EMBL" id="QJA45520.1"/>
    </source>
</evidence>
<dbReference type="EMBL" id="MT144619">
    <property type="protein sequence ID" value="QJH95396.1"/>
    <property type="molecule type" value="Genomic_DNA"/>
</dbReference>
<dbReference type="EMBL" id="MT141563">
    <property type="protein sequence ID" value="QJA66905.1"/>
    <property type="molecule type" value="Genomic_DNA"/>
</dbReference>
<accession>A0A6H1ZEA6</accession>
<gene>
    <name evidence="3" type="ORF">MM415A00371_0035</name>
    <name evidence="2" type="ORF">MM415B00319_0035</name>
    <name evidence="1" type="ORF">TM448A00246_0011</name>
    <name evidence="4" type="ORF">TM448B00406_0012</name>
</gene>
<reference evidence="1" key="1">
    <citation type="submission" date="2020-03" db="EMBL/GenBank/DDBJ databases">
        <title>The deep terrestrial virosphere.</title>
        <authorList>
            <person name="Holmfeldt K."/>
            <person name="Nilsson E."/>
            <person name="Simone D."/>
            <person name="Lopez-Fernandez M."/>
            <person name="Wu X."/>
            <person name="de Brujin I."/>
            <person name="Lundin D."/>
            <person name="Andersson A."/>
            <person name="Bertilsson S."/>
            <person name="Dopson M."/>
        </authorList>
    </citation>
    <scope>NUCLEOTIDE SEQUENCE</scope>
    <source>
        <strain evidence="3">MM415A00371</strain>
        <strain evidence="2">MM415B00319</strain>
        <strain evidence="1">TM448A00246</strain>
        <strain evidence="4">TM448B00406</strain>
    </source>
</reference>
<protein>
    <submittedName>
        <fullName evidence="1">Uncharacterized protein</fullName>
    </submittedName>
</protein>